<dbReference type="AlphaFoldDB" id="A0A2T0S0M6"/>
<evidence type="ECO:0000313" key="2">
    <source>
        <dbReference type="EMBL" id="PRY26922.1"/>
    </source>
</evidence>
<feature type="compositionally biased region" description="Basic and acidic residues" evidence="1">
    <location>
        <begin position="1"/>
        <end position="19"/>
    </location>
</feature>
<reference evidence="2 3" key="1">
    <citation type="submission" date="2018-03" db="EMBL/GenBank/DDBJ databases">
        <title>Genomic Encyclopedia of Archaeal and Bacterial Type Strains, Phase II (KMG-II): from individual species to whole genera.</title>
        <authorList>
            <person name="Goeker M."/>
        </authorList>
    </citation>
    <scope>NUCLEOTIDE SEQUENCE [LARGE SCALE GENOMIC DNA]</scope>
    <source>
        <strain evidence="2 3">DSM 29328</strain>
    </source>
</reference>
<evidence type="ECO:0000313" key="3">
    <source>
        <dbReference type="Proteomes" id="UP000239480"/>
    </source>
</evidence>
<dbReference type="Proteomes" id="UP000239480">
    <property type="component" value="Unassembled WGS sequence"/>
</dbReference>
<dbReference type="EMBL" id="PVTD01000001">
    <property type="protein sequence ID" value="PRY26922.1"/>
    <property type="molecule type" value="Genomic_DNA"/>
</dbReference>
<evidence type="ECO:0000256" key="1">
    <source>
        <dbReference type="SAM" id="MobiDB-lite"/>
    </source>
</evidence>
<comment type="caution">
    <text evidence="2">The sequence shown here is derived from an EMBL/GenBank/DDBJ whole genome shotgun (WGS) entry which is preliminary data.</text>
</comment>
<feature type="region of interest" description="Disordered" evidence="1">
    <location>
        <begin position="1"/>
        <end position="27"/>
    </location>
</feature>
<name>A0A2T0S0M6_9RHOB</name>
<proteinExistence type="predicted"/>
<accession>A0A2T0S0M6</accession>
<gene>
    <name evidence="2" type="ORF">CLV78_1011027</name>
</gene>
<protein>
    <submittedName>
        <fullName evidence="2">Uncharacterized protein</fullName>
    </submittedName>
</protein>
<organism evidence="2 3">
    <name type="scientific">Aliiruegeria haliotis</name>
    <dbReference type="NCBI Taxonomy" id="1280846"/>
    <lineage>
        <taxon>Bacteria</taxon>
        <taxon>Pseudomonadati</taxon>
        <taxon>Pseudomonadota</taxon>
        <taxon>Alphaproteobacteria</taxon>
        <taxon>Rhodobacterales</taxon>
        <taxon>Roseobacteraceae</taxon>
        <taxon>Aliiruegeria</taxon>
    </lineage>
</organism>
<keyword evidence="3" id="KW-1185">Reference proteome</keyword>
<sequence length="149" mass="15692">MANKRPRPEEIVTKLRPVEHGNLASHPEGSAKPCIAIFGDAALSSEHAGLHGCEVHAAELQELAVMAETAQIASFGQDGHGVDRTDAGNGCQQLVVWVIGQKLDSPRLDLIALSNPAALIGQHEAEHANGIGVRVNGQTDRANRCGVNI</sequence>